<dbReference type="InterPro" id="IPR036188">
    <property type="entry name" value="FAD/NAD-bd_sf"/>
</dbReference>
<organism evidence="4">
    <name type="scientific">Pseudomonas tritici</name>
    <dbReference type="NCBI Taxonomy" id="2745518"/>
    <lineage>
        <taxon>Bacteria</taxon>
        <taxon>Pseudomonadati</taxon>
        <taxon>Pseudomonadota</taxon>
        <taxon>Gammaproteobacteria</taxon>
        <taxon>Pseudomonadales</taxon>
        <taxon>Pseudomonadaceae</taxon>
        <taxon>Pseudomonas</taxon>
    </lineage>
</organism>
<dbReference type="EMBL" id="JABWQF010000045">
    <property type="protein sequence ID" value="MBC3298433.1"/>
    <property type="molecule type" value="Genomic_DNA"/>
</dbReference>
<dbReference type="Gene3D" id="1.10.10.1100">
    <property type="entry name" value="BFD-like [2Fe-2S]-binding domain"/>
    <property type="match status" value="1"/>
</dbReference>
<evidence type="ECO:0000259" key="3">
    <source>
        <dbReference type="Pfam" id="PF07992"/>
    </source>
</evidence>
<dbReference type="PANTHER" id="PTHR42949">
    <property type="entry name" value="ANAEROBIC GLYCEROL-3-PHOSPHATE DEHYDROGENASE SUBUNIT B"/>
    <property type="match status" value="1"/>
</dbReference>
<evidence type="ECO:0000313" key="5">
    <source>
        <dbReference type="EMBL" id="QXH81299.1"/>
    </source>
</evidence>
<dbReference type="AlphaFoldDB" id="A0A8H9Z196"/>
<accession>A0A8H9Z196</accession>
<dbReference type="Pfam" id="PF07992">
    <property type="entry name" value="Pyr_redox_2"/>
    <property type="match status" value="1"/>
</dbReference>
<dbReference type="GO" id="GO:0016491">
    <property type="term" value="F:oxidoreductase activity"/>
    <property type="evidence" value="ECO:0007669"/>
    <property type="project" value="UniProtKB-KW"/>
</dbReference>
<proteinExistence type="predicted"/>
<dbReference type="InterPro" id="IPR051691">
    <property type="entry name" value="Metab_Enz_Cyan_OpOx_G3PDH"/>
</dbReference>
<dbReference type="PIRSF" id="PIRSF037495">
    <property type="entry name" value="Opine_OX_OoxA/HcnB"/>
    <property type="match status" value="1"/>
</dbReference>
<dbReference type="InterPro" id="IPR041854">
    <property type="entry name" value="BFD-like_2Fe2S-bd_dom_sf"/>
</dbReference>
<protein>
    <submittedName>
        <fullName evidence="4">FAD-dependent oxidoreductase</fullName>
    </submittedName>
</protein>
<keyword evidence="6" id="KW-1185">Reference proteome</keyword>
<dbReference type="PRINTS" id="PR00368">
    <property type="entry name" value="FADPNR"/>
</dbReference>
<evidence type="ECO:0000313" key="4">
    <source>
        <dbReference type="EMBL" id="MBC3298433.1"/>
    </source>
</evidence>
<gene>
    <name evidence="5" type="ORF">HU722_0014730</name>
    <name evidence="4" type="ORF">HU722_43600</name>
</gene>
<sequence>MKLETLNYDLVVVGAGPAGLTAALLASDAGLHVAVVDEQAAPGGQIFRQPPSTFNAPPSSAFASYPFGQKLLEQARNNIRIKWYFSTCAWGVFHPEKGGVQLAIVEGEHSHLLDCSKLLIATGAYDLPVAFPGWTLPGVMTAGGIQTLLKSQFLCSAQRYVLAGSHPLLLLLAGQLVDAGAQIEEVAIARPRPKVRELLAGWRALPGHWRMFGQLAGILFKLWRKGVPLRFSTIVTRAQGEEGVERVTLSNVDINWASLPGTERHHFVDGLAIGYGLLASTELARQAGCSVNWNPERGGWVVDHDDTMRTSLEDIYVAGEPCGVAGAEMAHCQGRLAGTSIVAALRPDATLSAVPARRALGRAKPFADVVATFFAPRLDALTKLADSETLICRCEDVTAGQVYEFLKKHPHVSSVNSVKLACRSGMGACQGRYCQHTVAHLISTERNIAVNQTGAYTAQAPVKPIPLASLALVHQD</sequence>
<feature type="domain" description="BFD-like [2Fe-2S]-binding" evidence="2">
    <location>
        <begin position="390"/>
        <end position="442"/>
    </location>
</feature>
<dbReference type="Gene3D" id="3.50.50.60">
    <property type="entry name" value="FAD/NAD(P)-binding domain"/>
    <property type="match status" value="2"/>
</dbReference>
<name>A0A8H9Z196_9PSED</name>
<dbReference type="InterPro" id="IPR017224">
    <property type="entry name" value="Opine_Oxase_asu/HCN_bsu"/>
</dbReference>
<dbReference type="InterPro" id="IPR023753">
    <property type="entry name" value="FAD/NAD-binding_dom"/>
</dbReference>
<dbReference type="Pfam" id="PF04324">
    <property type="entry name" value="Fer2_BFD"/>
    <property type="match status" value="1"/>
</dbReference>
<dbReference type="PRINTS" id="PR00469">
    <property type="entry name" value="PNDRDTASEII"/>
</dbReference>
<dbReference type="EMBL" id="CP077084">
    <property type="protein sequence ID" value="QXH81299.1"/>
    <property type="molecule type" value="Genomic_DNA"/>
</dbReference>
<dbReference type="KEGG" id="ptrt:HU722_0014730"/>
<feature type="domain" description="FAD/NAD(P)-binding" evidence="3">
    <location>
        <begin position="8"/>
        <end position="331"/>
    </location>
</feature>
<dbReference type="SUPFAM" id="SSF51905">
    <property type="entry name" value="FAD/NAD(P)-binding domain"/>
    <property type="match status" value="1"/>
</dbReference>
<dbReference type="InterPro" id="IPR007419">
    <property type="entry name" value="BFD-like_2Fe2S-bd_dom"/>
</dbReference>
<evidence type="ECO:0000313" key="6">
    <source>
        <dbReference type="Proteomes" id="UP000615613"/>
    </source>
</evidence>
<dbReference type="PANTHER" id="PTHR42949:SF3">
    <property type="entry name" value="ANAEROBIC GLYCEROL-3-PHOSPHATE DEHYDROGENASE SUBUNIT B"/>
    <property type="match status" value="1"/>
</dbReference>
<keyword evidence="1" id="KW-0560">Oxidoreductase</keyword>
<dbReference type="CDD" id="cd19946">
    <property type="entry name" value="GlpA-like_Fer2_BFD-like"/>
    <property type="match status" value="1"/>
</dbReference>
<reference evidence="4" key="1">
    <citation type="journal article" date="2020" name="Microorganisms">
        <title>Reliable Identification of Environmental Pseudomonas Isolates Using the rpoD Gene.</title>
        <authorList>
            <consortium name="The Broad Institute Genome Sequencing Platform"/>
            <person name="Girard L."/>
            <person name="Lood C."/>
            <person name="Rokni-Zadeh H."/>
            <person name="van Noort V."/>
            <person name="Lavigne R."/>
            <person name="De Mot R."/>
        </authorList>
    </citation>
    <scope>NUCLEOTIDE SEQUENCE [LARGE SCALE GENOMIC DNA]</scope>
    <source>
        <strain evidence="4">SWRI145</strain>
    </source>
</reference>
<dbReference type="Proteomes" id="UP000615613">
    <property type="component" value="Chromosome"/>
</dbReference>
<reference evidence="5" key="2">
    <citation type="submission" date="2021-06" db="EMBL/GenBank/DDBJ databases">
        <title>Updating the genus Pseudomonas: Description of 43 new species and partition of the Pseudomonas putida group.</title>
        <authorList>
            <person name="Girard L."/>
            <person name="Lood C."/>
            <person name="Vandamme P."/>
            <person name="Rokni-Zadeh H."/>
            <person name="van Noort V."/>
            <person name="Hofte M."/>
            <person name="Lavigne R."/>
            <person name="De Mot R."/>
        </authorList>
    </citation>
    <scope>NUCLEOTIDE SEQUENCE</scope>
    <source>
        <strain evidence="5">SWRI145</strain>
    </source>
</reference>
<evidence type="ECO:0000259" key="2">
    <source>
        <dbReference type="Pfam" id="PF04324"/>
    </source>
</evidence>
<evidence type="ECO:0000256" key="1">
    <source>
        <dbReference type="ARBA" id="ARBA00023002"/>
    </source>
</evidence>
<dbReference type="RefSeq" id="WP_186754831.1">
    <property type="nucleotide sequence ID" value="NZ_CP077084.1"/>
</dbReference>